<protein>
    <recommendedName>
        <fullName evidence="2">Glycerophosphoryl diester phosphodiesterase membrane domain-containing protein</fullName>
    </recommendedName>
</protein>
<keyword evidence="1" id="KW-1133">Transmembrane helix</keyword>
<dbReference type="Pfam" id="PF10110">
    <property type="entry name" value="GPDPase_memb"/>
    <property type="match status" value="1"/>
</dbReference>
<evidence type="ECO:0000313" key="4">
    <source>
        <dbReference type="Proteomes" id="UP000427071"/>
    </source>
</evidence>
<dbReference type="RefSeq" id="WP_156191795.1">
    <property type="nucleotide sequence ID" value="NZ_CP046452.1"/>
</dbReference>
<reference evidence="4" key="1">
    <citation type="submission" date="2019-11" db="EMBL/GenBank/DDBJ databases">
        <title>Complete genome sequence of Corynebacterium kalinowskii 1959, a novel Corynebacterium species isolated from soil of a small paddock in Vilsendorf, Germany.</title>
        <authorList>
            <person name="Schaffert L."/>
            <person name="Ruwe M."/>
            <person name="Milse J."/>
            <person name="Hanuschka K."/>
            <person name="Ortseifen V."/>
            <person name="Droste J."/>
            <person name="Brandt D."/>
            <person name="Schlueter L."/>
            <person name="Kutter Y."/>
            <person name="Vinke S."/>
            <person name="Viehoefer P."/>
            <person name="Jacob L."/>
            <person name="Luebke N.-C."/>
            <person name="Schulte-Berndt E."/>
            <person name="Hain C."/>
            <person name="Linder M."/>
            <person name="Schmidt P."/>
            <person name="Wollenschlaeger L."/>
            <person name="Luttermann T."/>
            <person name="Thieme E."/>
            <person name="Hassa J."/>
            <person name="Haak M."/>
            <person name="Wittchen M."/>
            <person name="Mentz A."/>
            <person name="Persicke M."/>
            <person name="Busche T."/>
            <person name="Ruckert C."/>
        </authorList>
    </citation>
    <scope>NUCLEOTIDE SEQUENCE [LARGE SCALE GENOMIC DNA]</scope>
    <source>
        <strain evidence="4">1959</strain>
    </source>
</reference>
<evidence type="ECO:0000313" key="3">
    <source>
        <dbReference type="EMBL" id="QGU01388.1"/>
    </source>
</evidence>
<dbReference type="KEGG" id="ckw:CKALI_02495"/>
<evidence type="ECO:0000259" key="2">
    <source>
        <dbReference type="Pfam" id="PF10110"/>
    </source>
</evidence>
<dbReference type="InterPro" id="IPR018476">
    <property type="entry name" value="GlyceroP-diester-Pdiesterase_M"/>
</dbReference>
<feature type="domain" description="Glycerophosphoryl diester phosphodiesterase membrane" evidence="2">
    <location>
        <begin position="173"/>
        <end position="252"/>
    </location>
</feature>
<sequence length="271" mass="29780">MTNPYGSVPHPEDSGSFEAGYQQNYSVPAGGYAQGYATQPPLLPGQFDCMRSFEQAWRIFKEKPAAWLVPGLIYIGIFFVLYLFGYIQFITTLALSTDPVTDELTGNFPWASLVVFIVTFAVAMVSMMLWSYVCYREAVYAVGGKRPEIKDMFTFRRVGILFLLSIVVGLLELVGLLALIIGVFVVSFFLMFAMPAIVFEDMSIGDALKSSYQVAKDNVGQALLLFLLMAVVNGIGGSVVFGVLLTQPLCYLAAAHAYMTATGRPVQERAM</sequence>
<feature type="transmembrane region" description="Helical" evidence="1">
    <location>
        <begin position="110"/>
        <end position="133"/>
    </location>
</feature>
<dbReference type="AlphaFoldDB" id="A0A6B8W112"/>
<dbReference type="EMBL" id="CP046452">
    <property type="protein sequence ID" value="QGU01388.1"/>
    <property type="molecule type" value="Genomic_DNA"/>
</dbReference>
<accession>A0A6B8W112</accession>
<feature type="transmembrane region" description="Helical" evidence="1">
    <location>
        <begin position="65"/>
        <end position="90"/>
    </location>
</feature>
<organism evidence="3 4">
    <name type="scientific">Corynebacterium kalinowskii</name>
    <dbReference type="NCBI Taxonomy" id="2675216"/>
    <lineage>
        <taxon>Bacteria</taxon>
        <taxon>Bacillati</taxon>
        <taxon>Actinomycetota</taxon>
        <taxon>Actinomycetes</taxon>
        <taxon>Mycobacteriales</taxon>
        <taxon>Corynebacteriaceae</taxon>
        <taxon>Corynebacterium</taxon>
    </lineage>
</organism>
<feature type="transmembrane region" description="Helical" evidence="1">
    <location>
        <begin position="154"/>
        <end position="171"/>
    </location>
</feature>
<keyword evidence="1" id="KW-0472">Membrane</keyword>
<proteinExistence type="predicted"/>
<keyword evidence="1" id="KW-0812">Transmembrane</keyword>
<feature type="transmembrane region" description="Helical" evidence="1">
    <location>
        <begin position="177"/>
        <end position="199"/>
    </location>
</feature>
<keyword evidence="4" id="KW-1185">Reference proteome</keyword>
<name>A0A6B8W112_9CORY</name>
<dbReference type="Proteomes" id="UP000427071">
    <property type="component" value="Chromosome"/>
</dbReference>
<evidence type="ECO:0000256" key="1">
    <source>
        <dbReference type="SAM" id="Phobius"/>
    </source>
</evidence>
<feature type="transmembrane region" description="Helical" evidence="1">
    <location>
        <begin position="220"/>
        <end position="245"/>
    </location>
</feature>
<gene>
    <name evidence="3" type="ORF">CKALI_02495</name>
</gene>